<feature type="compositionally biased region" description="Low complexity" evidence="6">
    <location>
        <begin position="900"/>
        <end position="932"/>
    </location>
</feature>
<proteinExistence type="predicted"/>
<gene>
    <name evidence="8" type="ORF">BCR35DRAFT_315598</name>
</gene>
<feature type="region of interest" description="Disordered" evidence="6">
    <location>
        <begin position="900"/>
        <end position="946"/>
    </location>
</feature>
<evidence type="ECO:0000313" key="8">
    <source>
        <dbReference type="EMBL" id="ORY62707.1"/>
    </source>
</evidence>
<evidence type="ECO:0000259" key="7">
    <source>
        <dbReference type="PROSITE" id="PS50048"/>
    </source>
</evidence>
<dbReference type="PANTHER" id="PTHR47338:SF5">
    <property type="entry name" value="ZN(II)2CYS6 TRANSCRIPTION FACTOR (EUROFUNG)"/>
    <property type="match status" value="1"/>
</dbReference>
<feature type="compositionally biased region" description="Polar residues" evidence="6">
    <location>
        <begin position="524"/>
        <end position="533"/>
    </location>
</feature>
<evidence type="ECO:0000256" key="4">
    <source>
        <dbReference type="ARBA" id="ARBA00023163"/>
    </source>
</evidence>
<dbReference type="Gene3D" id="4.10.240.10">
    <property type="entry name" value="Zn(2)-C6 fungal-type DNA-binding domain"/>
    <property type="match status" value="1"/>
</dbReference>
<feature type="compositionally biased region" description="Gly residues" evidence="6">
    <location>
        <begin position="937"/>
        <end position="946"/>
    </location>
</feature>
<feature type="compositionally biased region" description="Polar residues" evidence="6">
    <location>
        <begin position="694"/>
        <end position="709"/>
    </location>
</feature>
<feature type="region of interest" description="Disordered" evidence="6">
    <location>
        <begin position="1"/>
        <end position="47"/>
    </location>
</feature>
<name>A0A1Y2DTY3_9BASI</name>
<dbReference type="Proteomes" id="UP000193467">
    <property type="component" value="Unassembled WGS sequence"/>
</dbReference>
<feature type="compositionally biased region" description="Low complexity" evidence="6">
    <location>
        <begin position="25"/>
        <end position="38"/>
    </location>
</feature>
<evidence type="ECO:0000256" key="1">
    <source>
        <dbReference type="ARBA" id="ARBA00004123"/>
    </source>
</evidence>
<dbReference type="EMBL" id="MCGR01000070">
    <property type="protein sequence ID" value="ORY62707.1"/>
    <property type="molecule type" value="Genomic_DNA"/>
</dbReference>
<feature type="domain" description="Zn(2)-C6 fungal-type" evidence="7">
    <location>
        <begin position="62"/>
        <end position="92"/>
    </location>
</feature>
<keyword evidence="3" id="KW-0805">Transcription regulation</keyword>
<dbReference type="Pfam" id="PF00172">
    <property type="entry name" value="Zn_clus"/>
    <property type="match status" value="1"/>
</dbReference>
<dbReference type="GO" id="GO:0005634">
    <property type="term" value="C:nucleus"/>
    <property type="evidence" value="ECO:0007669"/>
    <property type="project" value="UniProtKB-SubCell"/>
</dbReference>
<dbReference type="PROSITE" id="PS50048">
    <property type="entry name" value="ZN2_CY6_FUNGAL_2"/>
    <property type="match status" value="1"/>
</dbReference>
<comment type="caution">
    <text evidence="8">The sequence shown here is derived from an EMBL/GenBank/DDBJ whole genome shotgun (WGS) entry which is preliminary data.</text>
</comment>
<keyword evidence="2" id="KW-0479">Metal-binding</keyword>
<dbReference type="CDD" id="cd00067">
    <property type="entry name" value="GAL4"/>
    <property type="match status" value="1"/>
</dbReference>
<accession>A0A1Y2DTY3</accession>
<evidence type="ECO:0000313" key="9">
    <source>
        <dbReference type="Proteomes" id="UP000193467"/>
    </source>
</evidence>
<keyword evidence="9" id="KW-1185">Reference proteome</keyword>
<evidence type="ECO:0000256" key="5">
    <source>
        <dbReference type="ARBA" id="ARBA00023242"/>
    </source>
</evidence>
<reference evidence="8 9" key="1">
    <citation type="submission" date="2016-07" db="EMBL/GenBank/DDBJ databases">
        <title>Pervasive Adenine N6-methylation of Active Genes in Fungi.</title>
        <authorList>
            <consortium name="DOE Joint Genome Institute"/>
            <person name="Mondo S.J."/>
            <person name="Dannebaum R.O."/>
            <person name="Kuo R.C."/>
            <person name="Labutti K."/>
            <person name="Haridas S."/>
            <person name="Kuo A."/>
            <person name="Salamov A."/>
            <person name="Ahrendt S.R."/>
            <person name="Lipzen A."/>
            <person name="Sullivan W."/>
            <person name="Andreopoulos W.B."/>
            <person name="Clum A."/>
            <person name="Lindquist E."/>
            <person name="Daum C."/>
            <person name="Ramamoorthy G.K."/>
            <person name="Gryganskyi A."/>
            <person name="Culley D."/>
            <person name="Magnuson J.K."/>
            <person name="James T.Y."/>
            <person name="O'Malley M.A."/>
            <person name="Stajich J.E."/>
            <person name="Spatafora J.W."/>
            <person name="Visel A."/>
            <person name="Grigoriev I.V."/>
        </authorList>
    </citation>
    <scope>NUCLEOTIDE SEQUENCE [LARGE SCALE GENOMIC DNA]</scope>
    <source>
        <strain evidence="8 9">62-1032</strain>
    </source>
</reference>
<protein>
    <recommendedName>
        <fullName evidence="7">Zn(2)-C6 fungal-type domain-containing protein</fullName>
    </recommendedName>
</protein>
<comment type="subcellular location">
    <subcellularLocation>
        <location evidence="1">Nucleus</location>
    </subcellularLocation>
</comment>
<dbReference type="SMART" id="SM00066">
    <property type="entry name" value="GAL4"/>
    <property type="match status" value="1"/>
</dbReference>
<sequence>MAHRHVPYQVPDRPSTAAPSTCRLSPSDSNSAHSSSNSTQPTPADPVFLQRPTKVQQTTDKSCVVCRERRVRCSREWPRCTRCVKRREECVYGEGITVETKDVAVVDPRVKQLEAKLATLESQIASSRSSPPLNLPLLSNAATTSPALSQSIQSAFPPLSDLESATLLHYLVGQSIGQQRLGERESLDWRLARPRMGELLTLHLLDAAQQACCARLPSLKPLMSRIPYLQSSLPTLSPTNQAAVALLSALGARSSSHSAVLGLAIPGLADGTADPKVYLTVGARREKACRALYERAAEVCWLGGVLAEPSREGLETLVGLAQVMIFEEIRPRKSRFYLRNAVGMYSDMQADPLLSQEDKVGLRRMVGNALYLDDAIHSAQLSKHPLIPTEELPTYFASTGLSVPDFNHKHLHELLEETLMPPGGGGAGGESPVTMQQLEKALDVTGVWVCYLQRSFASLTTARRPSAPSILTSLQTLWTQIDVVHSSVQRLQNYFVNLQHSNAPPPAHHTSSTPTPNFGIGTGKSDTPDTPSNLPRRGGGQEEILGLRIILYSLPSGLIRDCFYSRLYLSSMDKHVVHHLTMQLELLPSWTTLAVQTVGQPGGPSSPEFEVSNEELDWLLSALRLALFYTPRAAVRLNEVTVGKAKRSNSSSGTPSLSHSRVASPPSPEFPPSNALPGASSSFPVLGAPISLAPESTSQNGGSTPSGLTRSAEEYYNPQEQNPSARAPLGLLGLDGSQQQYHLPPSQQQQYKQQYSSNDYPAYPSSALQQRQYSLPPPTLSLPSYLPSNPTPPSSSIPGVSAHLHLPTNSPSHHSTPYSPYRPSSSSLPSNSYPSQWAFNAFGFPSISPQFEKNDPFALGEGEMESWMSGAGWGDGGGGGGATAMATGAEGAAWEEQAQKFEAGQQQQHWNQHQQQQGGNEWSQQQQQTEGTPGVEGLWGGGAGAL</sequence>
<feature type="compositionally biased region" description="Low complexity" evidence="6">
    <location>
        <begin position="804"/>
        <end position="830"/>
    </location>
</feature>
<keyword evidence="5" id="KW-0539">Nucleus</keyword>
<dbReference type="GO" id="GO:0008270">
    <property type="term" value="F:zinc ion binding"/>
    <property type="evidence" value="ECO:0007669"/>
    <property type="project" value="InterPro"/>
</dbReference>
<dbReference type="PROSITE" id="PS00463">
    <property type="entry name" value="ZN2_CY6_FUNGAL_1"/>
    <property type="match status" value="1"/>
</dbReference>
<feature type="compositionally biased region" description="Low complexity" evidence="6">
    <location>
        <begin position="729"/>
        <end position="757"/>
    </location>
</feature>
<evidence type="ECO:0000256" key="6">
    <source>
        <dbReference type="SAM" id="MobiDB-lite"/>
    </source>
</evidence>
<dbReference type="AlphaFoldDB" id="A0A1Y2DTY3"/>
<dbReference type="PANTHER" id="PTHR47338">
    <property type="entry name" value="ZN(II)2CYS6 TRANSCRIPTION FACTOR (EUROFUNG)-RELATED"/>
    <property type="match status" value="1"/>
</dbReference>
<keyword evidence="4" id="KW-0804">Transcription</keyword>
<feature type="compositionally biased region" description="Polar residues" evidence="6">
    <location>
        <begin position="648"/>
        <end position="661"/>
    </location>
</feature>
<dbReference type="SUPFAM" id="SSF57701">
    <property type="entry name" value="Zn2/Cys6 DNA-binding domain"/>
    <property type="match status" value="1"/>
</dbReference>
<dbReference type="GO" id="GO:0000981">
    <property type="term" value="F:DNA-binding transcription factor activity, RNA polymerase II-specific"/>
    <property type="evidence" value="ECO:0007669"/>
    <property type="project" value="InterPro"/>
</dbReference>
<evidence type="ECO:0000256" key="3">
    <source>
        <dbReference type="ARBA" id="ARBA00023015"/>
    </source>
</evidence>
<evidence type="ECO:0000256" key="2">
    <source>
        <dbReference type="ARBA" id="ARBA00022723"/>
    </source>
</evidence>
<feature type="region of interest" description="Disordered" evidence="6">
    <location>
        <begin position="642"/>
        <end position="830"/>
    </location>
</feature>
<dbReference type="InterPro" id="IPR050815">
    <property type="entry name" value="TF_fung"/>
</dbReference>
<dbReference type="InParanoid" id="A0A1Y2DTY3"/>
<feature type="region of interest" description="Disordered" evidence="6">
    <location>
        <begin position="502"/>
        <end position="538"/>
    </location>
</feature>
<dbReference type="InterPro" id="IPR001138">
    <property type="entry name" value="Zn2Cys6_DnaBD"/>
</dbReference>
<dbReference type="InterPro" id="IPR036864">
    <property type="entry name" value="Zn2-C6_fun-type_DNA-bd_sf"/>
</dbReference>
<organism evidence="8 9">
    <name type="scientific">Leucosporidium creatinivorum</name>
    <dbReference type="NCBI Taxonomy" id="106004"/>
    <lineage>
        <taxon>Eukaryota</taxon>
        <taxon>Fungi</taxon>
        <taxon>Dikarya</taxon>
        <taxon>Basidiomycota</taxon>
        <taxon>Pucciniomycotina</taxon>
        <taxon>Microbotryomycetes</taxon>
        <taxon>Leucosporidiales</taxon>
        <taxon>Leucosporidium</taxon>
    </lineage>
</organism>